<feature type="domain" description="Glycosyltransferase 61 catalytic" evidence="5">
    <location>
        <begin position="286"/>
        <end position="380"/>
    </location>
</feature>
<evidence type="ECO:0000313" key="6">
    <source>
        <dbReference type="EMBL" id="KAJ4833929.1"/>
    </source>
</evidence>
<reference evidence="6" key="2">
    <citation type="journal article" date="2023" name="Plants (Basel)">
        <title>Annotation of the Turnera subulata (Passifloraceae) Draft Genome Reveals the S-Locus Evolved after the Divergence of Turneroideae from Passifloroideae in a Stepwise Manner.</title>
        <authorList>
            <person name="Henning P.M."/>
            <person name="Roalson E.H."/>
            <person name="Mir W."/>
            <person name="McCubbin A.G."/>
            <person name="Shore J.S."/>
        </authorList>
    </citation>
    <scope>NUCLEOTIDE SEQUENCE</scope>
    <source>
        <strain evidence="6">F60SS</strain>
    </source>
</reference>
<evidence type="ECO:0000259" key="5">
    <source>
        <dbReference type="Pfam" id="PF04577"/>
    </source>
</evidence>
<dbReference type="PANTHER" id="PTHR20961">
    <property type="entry name" value="GLYCOSYLTRANSFERASE"/>
    <property type="match status" value="1"/>
</dbReference>
<dbReference type="Proteomes" id="UP001141552">
    <property type="component" value="Unassembled WGS sequence"/>
</dbReference>
<name>A0A9Q0FLX5_9ROSI</name>
<evidence type="ECO:0000256" key="3">
    <source>
        <dbReference type="ARBA" id="ARBA00022679"/>
    </source>
</evidence>
<evidence type="ECO:0000256" key="2">
    <source>
        <dbReference type="ARBA" id="ARBA00022676"/>
    </source>
</evidence>
<dbReference type="AlphaFoldDB" id="A0A9Q0FLX5"/>
<comment type="caution">
    <text evidence="6">The sequence shown here is derived from an EMBL/GenBank/DDBJ whole genome shotgun (WGS) entry which is preliminary data.</text>
</comment>
<evidence type="ECO:0000313" key="7">
    <source>
        <dbReference type="Proteomes" id="UP001141552"/>
    </source>
</evidence>
<keyword evidence="2" id="KW-0328">Glycosyltransferase</keyword>
<dbReference type="Pfam" id="PF04577">
    <property type="entry name" value="Glyco_transf_61"/>
    <property type="match status" value="1"/>
</dbReference>
<comment type="subcellular location">
    <subcellularLocation>
        <location evidence="1">Golgi apparatus membrane</location>
        <topology evidence="1">Single-pass type II membrane protein</topology>
    </subcellularLocation>
</comment>
<dbReference type="PANTHER" id="PTHR20961:SF35">
    <property type="entry name" value="GLYCOSYLTRANSFERASE FAMILY 61 PROTEIN"/>
    <property type="match status" value="1"/>
</dbReference>
<keyword evidence="3" id="KW-0808">Transferase</keyword>
<reference evidence="6" key="1">
    <citation type="submission" date="2022-02" db="EMBL/GenBank/DDBJ databases">
        <authorList>
            <person name="Henning P.M."/>
            <person name="McCubbin A.G."/>
            <person name="Shore J.S."/>
        </authorList>
    </citation>
    <scope>NUCLEOTIDE SEQUENCE</scope>
    <source>
        <strain evidence="6">F60SS</strain>
        <tissue evidence="6">Leaves</tissue>
    </source>
</reference>
<evidence type="ECO:0000256" key="4">
    <source>
        <dbReference type="ARBA" id="ARBA00023180"/>
    </source>
</evidence>
<dbReference type="GO" id="GO:0016763">
    <property type="term" value="F:pentosyltransferase activity"/>
    <property type="evidence" value="ECO:0007669"/>
    <property type="project" value="UniProtKB-ARBA"/>
</dbReference>
<organism evidence="6 7">
    <name type="scientific">Turnera subulata</name>
    <dbReference type="NCBI Taxonomy" id="218843"/>
    <lineage>
        <taxon>Eukaryota</taxon>
        <taxon>Viridiplantae</taxon>
        <taxon>Streptophyta</taxon>
        <taxon>Embryophyta</taxon>
        <taxon>Tracheophyta</taxon>
        <taxon>Spermatophyta</taxon>
        <taxon>Magnoliopsida</taxon>
        <taxon>eudicotyledons</taxon>
        <taxon>Gunneridae</taxon>
        <taxon>Pentapetalae</taxon>
        <taxon>rosids</taxon>
        <taxon>fabids</taxon>
        <taxon>Malpighiales</taxon>
        <taxon>Passifloraceae</taxon>
        <taxon>Turnera</taxon>
    </lineage>
</organism>
<dbReference type="EMBL" id="JAKUCV010004810">
    <property type="protein sequence ID" value="KAJ4833929.1"/>
    <property type="molecule type" value="Genomic_DNA"/>
</dbReference>
<protein>
    <recommendedName>
        <fullName evidence="5">Glycosyltransferase 61 catalytic domain-containing protein</fullName>
    </recommendedName>
</protein>
<evidence type="ECO:0000256" key="1">
    <source>
        <dbReference type="ARBA" id="ARBA00004323"/>
    </source>
</evidence>
<keyword evidence="4" id="KW-0325">Glycoprotein</keyword>
<proteinExistence type="predicted"/>
<dbReference type="InterPro" id="IPR049625">
    <property type="entry name" value="Glyco_transf_61_cat"/>
</dbReference>
<keyword evidence="7" id="KW-1185">Reference proteome</keyword>
<dbReference type="OrthoDB" id="529273at2759"/>
<accession>A0A9Q0FLX5</accession>
<sequence>MNENKTTKAFSKREYHATKIIFSLLLLLLIIPTVINLQTSTYFFTSPTSASRALFVKWKGIALNATNALGHSENTYATAWVSKLRDSVTYLPLKDLRFADTPMEGNTWFMSSLNDTHEENEAEYLYFPSQASKGRLLCMKGRDSRDGMKNSYALAWPEALPDSAKLIKGLTFVSDTYYDYQNLWHGLTAMVPFVGWSMKNECVRPTRWILFHWGEMRLKVGSWLQHLMRANFGDFRIETFEDGDGPYCFEKAVVIRHNEGSMGKEKKLQVSDQLRCQARRFCGIDPAGKGEEVNEKGEPVIRLTLLMRRGARAFKNPTAVADIFSRECDKVEGCILKVVQSEDLSFCDQVREMTYTDVVASPHGAQLTNMLFMNRNSSVMEFFPKGWLELAGIGQYAHHWMADQSGMNHQGAWWEPLGKYECPSPENELDCFNFYKSGQVGHNETHFADWARTVLNEARTNKLESAKRSSFNKPHSSACSC</sequence>
<dbReference type="InterPro" id="IPR007657">
    <property type="entry name" value="Glycosyltransferase_61"/>
</dbReference>
<gene>
    <name evidence="6" type="ORF">Tsubulata_038714</name>
</gene>
<dbReference type="GO" id="GO:0000139">
    <property type="term" value="C:Golgi membrane"/>
    <property type="evidence" value="ECO:0007669"/>
    <property type="project" value="UniProtKB-SubCell"/>
</dbReference>